<evidence type="ECO:0000313" key="7">
    <source>
        <dbReference type="RefSeq" id="XP_022333504.1"/>
    </source>
</evidence>
<dbReference type="GO" id="GO:0004735">
    <property type="term" value="F:pyrroline-5-carboxylate reductase activity"/>
    <property type="evidence" value="ECO:0007669"/>
    <property type="project" value="TreeGrafter"/>
</dbReference>
<comment type="function">
    <text evidence="3">Probable oxidoreductase.</text>
</comment>
<dbReference type="Gene3D" id="3.40.50.720">
    <property type="entry name" value="NAD(P)-binding Rossmann-like Domain"/>
    <property type="match status" value="1"/>
</dbReference>
<dbReference type="RefSeq" id="XP_022333504.1">
    <property type="nucleotide sequence ID" value="XM_022477796.1"/>
</dbReference>
<dbReference type="KEGG" id="cvn:111130632"/>
<dbReference type="OrthoDB" id="195672at2759"/>
<keyword evidence="2" id="KW-0560">Oxidoreductase</keyword>
<dbReference type="InterPro" id="IPR028939">
    <property type="entry name" value="P5C_Rdtase_cat_N"/>
</dbReference>
<name>A0A8B8E199_CRAVI</name>
<dbReference type="AlphaFoldDB" id="A0A8B8E199"/>
<keyword evidence="6" id="KW-1185">Reference proteome</keyword>
<dbReference type="Pfam" id="PF03807">
    <property type="entry name" value="F420_oxidored"/>
    <property type="match status" value="1"/>
</dbReference>
<evidence type="ECO:0000256" key="3">
    <source>
        <dbReference type="ARBA" id="ARBA00054560"/>
    </source>
</evidence>
<gene>
    <name evidence="7" type="primary">LOC111130632</name>
</gene>
<evidence type="ECO:0000256" key="4">
    <source>
        <dbReference type="ARBA" id="ARBA00072230"/>
    </source>
</evidence>
<comment type="similarity">
    <text evidence="1">Belongs to the pyrroline-5-carboxylate reductase family.</text>
</comment>
<dbReference type="GO" id="GO:0055129">
    <property type="term" value="P:L-proline biosynthetic process"/>
    <property type="evidence" value="ECO:0007669"/>
    <property type="project" value="TreeGrafter"/>
</dbReference>
<evidence type="ECO:0000259" key="5">
    <source>
        <dbReference type="Pfam" id="PF03807"/>
    </source>
</evidence>
<protein>
    <recommendedName>
        <fullName evidence="4">NADP-dependent oxidoreductase domain-containing protein 1</fullName>
    </recommendedName>
</protein>
<dbReference type="GeneID" id="111130632"/>
<reference evidence="7" key="1">
    <citation type="submission" date="2025-08" db="UniProtKB">
        <authorList>
            <consortium name="RefSeq"/>
        </authorList>
    </citation>
    <scope>IDENTIFICATION</scope>
    <source>
        <tissue evidence="7">Whole sample</tissue>
    </source>
</reference>
<dbReference type="InterPro" id="IPR036291">
    <property type="entry name" value="NAD(P)-bd_dom_sf"/>
</dbReference>
<evidence type="ECO:0000256" key="1">
    <source>
        <dbReference type="ARBA" id="ARBA00005525"/>
    </source>
</evidence>
<organism evidence="6 7">
    <name type="scientific">Crassostrea virginica</name>
    <name type="common">Eastern oyster</name>
    <dbReference type="NCBI Taxonomy" id="6565"/>
    <lineage>
        <taxon>Eukaryota</taxon>
        <taxon>Metazoa</taxon>
        <taxon>Spiralia</taxon>
        <taxon>Lophotrochozoa</taxon>
        <taxon>Mollusca</taxon>
        <taxon>Bivalvia</taxon>
        <taxon>Autobranchia</taxon>
        <taxon>Pteriomorphia</taxon>
        <taxon>Ostreida</taxon>
        <taxon>Ostreoidea</taxon>
        <taxon>Ostreidae</taxon>
        <taxon>Crassostrea</taxon>
    </lineage>
</organism>
<accession>A0A8B8E199</accession>
<evidence type="ECO:0000313" key="6">
    <source>
        <dbReference type="Proteomes" id="UP000694844"/>
    </source>
</evidence>
<dbReference type="PANTHER" id="PTHR11645">
    <property type="entry name" value="PYRROLINE-5-CARBOXYLATE REDUCTASE"/>
    <property type="match status" value="1"/>
</dbReference>
<evidence type="ECO:0000256" key="2">
    <source>
        <dbReference type="ARBA" id="ARBA00023002"/>
    </source>
</evidence>
<dbReference type="SUPFAM" id="SSF51735">
    <property type="entry name" value="NAD(P)-binding Rossmann-fold domains"/>
    <property type="match status" value="1"/>
</dbReference>
<sequence>MALMKRLQKSAVDITPVDITHNLESLQFESALNEDEKQLLGLRKRSHAMVVTSCTQATFFANLLHEARQIKKQMKSPQKMTAKILQDKDARDPLKVGIIGCGRLGSQLAHCLLTYGRVKPKDLRVSTRRPETLEYLQNKGVDCFHDNVKLVNLSHLVFLCVLPSHIQVVAEEIKEHIPVNTIIYSFVAAHSPKKLRQILLTNNILKPDLTWSKESEQNSWDCSENVNTALENPVTVEKTCPFGHLRSECVILTNEKFGELLIFAVLNMCTSLRLNKSDCLTILHQALFGGISEDKLQESDFVKKTQDSQGVFPKFDLVKIAQINTSVQKRVSSSEHLRKAFLNRYLMMFEEYIKRRALLGPDMEET</sequence>
<dbReference type="FunFam" id="3.40.50.720:FF:000447">
    <property type="entry name" value="NADP dependent oxidoreductase domain containing 1"/>
    <property type="match status" value="1"/>
</dbReference>
<feature type="domain" description="Pyrroline-5-carboxylate reductase catalytic N-terminal" evidence="5">
    <location>
        <begin position="95"/>
        <end position="181"/>
    </location>
</feature>
<dbReference type="Proteomes" id="UP000694844">
    <property type="component" value="Chromosome 4"/>
</dbReference>
<dbReference type="PANTHER" id="PTHR11645:SF58">
    <property type="entry name" value="NADP-DEPENDENT OXIDOREDUCTASE DOMAIN-CONTAINING PROTEIN 1"/>
    <property type="match status" value="1"/>
</dbReference>
<proteinExistence type="inferred from homology"/>